<dbReference type="InterPro" id="IPR007329">
    <property type="entry name" value="FMN-bd"/>
</dbReference>
<dbReference type="AlphaFoldDB" id="G9XS66"/>
<evidence type="ECO:0000259" key="3">
    <source>
        <dbReference type="SMART" id="SM00900"/>
    </source>
</evidence>
<feature type="chain" id="PRO_5039162771" evidence="2">
    <location>
        <begin position="21"/>
        <end position="149"/>
    </location>
</feature>
<feature type="signal peptide" evidence="2">
    <location>
        <begin position="1"/>
        <end position="20"/>
    </location>
</feature>
<dbReference type="RefSeq" id="WP_005814695.1">
    <property type="nucleotide sequence ID" value="NZ_JH414483.1"/>
</dbReference>
<accession>G9XS66</accession>
<dbReference type="PATRIC" id="fig|537010.4.peg.3569"/>
<dbReference type="HOGENOM" id="CLU_096350_1_1_9"/>
<comment type="caution">
    <text evidence="4">The sequence shown here is derived from an EMBL/GenBank/DDBJ whole genome shotgun (WGS) entry which is preliminary data.</text>
</comment>
<dbReference type="PROSITE" id="PS51257">
    <property type="entry name" value="PROKAR_LIPOPROTEIN"/>
    <property type="match status" value="1"/>
</dbReference>
<feature type="region of interest" description="Disordered" evidence="1">
    <location>
        <begin position="29"/>
        <end position="59"/>
    </location>
</feature>
<evidence type="ECO:0000256" key="2">
    <source>
        <dbReference type="SAM" id="SignalP"/>
    </source>
</evidence>
<sequence>MKKNTYVLLLAMFLVMVITAGCSSSPAAADKQAEKGSAAVEKESPVAKEEPVAQEKPAAFSYKDGTYESSSDAGIHPGLKVSVVVKEGKIAEVKVVEHQETDGIGTVAIEKLPSLIIEAQSTEVDLVTGASLSSGAIKEAVNKALEQAK</sequence>
<organism evidence="4 5">
    <name type="scientific">Desulfitobacterium hafniense DP7</name>
    <dbReference type="NCBI Taxonomy" id="537010"/>
    <lineage>
        <taxon>Bacteria</taxon>
        <taxon>Bacillati</taxon>
        <taxon>Bacillota</taxon>
        <taxon>Clostridia</taxon>
        <taxon>Eubacteriales</taxon>
        <taxon>Desulfitobacteriaceae</taxon>
        <taxon>Desulfitobacterium</taxon>
    </lineage>
</organism>
<name>G9XS66_DESHA</name>
<dbReference type="SMART" id="SM00900">
    <property type="entry name" value="FMN_bind"/>
    <property type="match status" value="1"/>
</dbReference>
<protein>
    <submittedName>
        <fullName evidence="4">FMN-binding domain protein</fullName>
    </submittedName>
</protein>
<dbReference type="Pfam" id="PF04205">
    <property type="entry name" value="FMN_bind"/>
    <property type="match status" value="1"/>
</dbReference>
<dbReference type="EMBL" id="AFZX01000097">
    <property type="protein sequence ID" value="EHL05465.1"/>
    <property type="molecule type" value="Genomic_DNA"/>
</dbReference>
<proteinExistence type="predicted"/>
<dbReference type="Proteomes" id="UP000004416">
    <property type="component" value="Unassembled WGS sequence"/>
</dbReference>
<evidence type="ECO:0000313" key="5">
    <source>
        <dbReference type="Proteomes" id="UP000004416"/>
    </source>
</evidence>
<evidence type="ECO:0000313" key="4">
    <source>
        <dbReference type="EMBL" id="EHL05465.1"/>
    </source>
</evidence>
<reference evidence="4 5" key="1">
    <citation type="submission" date="2011-08" db="EMBL/GenBank/DDBJ databases">
        <authorList>
            <person name="Weinstock G."/>
            <person name="Sodergren E."/>
            <person name="Clifton S."/>
            <person name="Fulton L."/>
            <person name="Fulton B."/>
            <person name="Courtney L."/>
            <person name="Fronick C."/>
            <person name="Harrison M."/>
            <person name="Strong C."/>
            <person name="Farmer C."/>
            <person name="Delahaunty K."/>
            <person name="Markovic C."/>
            <person name="Hall O."/>
            <person name="Minx P."/>
            <person name="Tomlinson C."/>
            <person name="Mitreva M."/>
            <person name="Hou S."/>
            <person name="Chen J."/>
            <person name="Wollam A."/>
            <person name="Pepin K.H."/>
            <person name="Johnson M."/>
            <person name="Bhonagiri V."/>
            <person name="Zhang X."/>
            <person name="Suruliraj S."/>
            <person name="Warren W."/>
            <person name="Chinwalla A."/>
            <person name="Mardis E.R."/>
            <person name="Wilson R.K."/>
        </authorList>
    </citation>
    <scope>NUCLEOTIDE SEQUENCE [LARGE SCALE GENOMIC DNA]</scope>
    <source>
        <strain evidence="4 5">DP7</strain>
    </source>
</reference>
<gene>
    <name evidence="4" type="ORF">HMPREF0322_03815</name>
</gene>
<dbReference type="Gene3D" id="3.90.1010.20">
    <property type="match status" value="1"/>
</dbReference>
<dbReference type="GO" id="GO:0016020">
    <property type="term" value="C:membrane"/>
    <property type="evidence" value="ECO:0007669"/>
    <property type="project" value="InterPro"/>
</dbReference>
<keyword evidence="2" id="KW-0732">Signal</keyword>
<dbReference type="GO" id="GO:0010181">
    <property type="term" value="F:FMN binding"/>
    <property type="evidence" value="ECO:0007669"/>
    <property type="project" value="InterPro"/>
</dbReference>
<evidence type="ECO:0000256" key="1">
    <source>
        <dbReference type="SAM" id="MobiDB-lite"/>
    </source>
</evidence>
<feature type="domain" description="FMN-binding" evidence="3">
    <location>
        <begin position="74"/>
        <end position="148"/>
    </location>
</feature>
<feature type="compositionally biased region" description="Basic and acidic residues" evidence="1">
    <location>
        <begin position="40"/>
        <end position="53"/>
    </location>
</feature>